<protein>
    <recommendedName>
        <fullName evidence="9">RTA1-domain-containing protein</fullName>
    </recommendedName>
</protein>
<feature type="transmembrane region" description="Helical" evidence="6">
    <location>
        <begin position="561"/>
        <end position="582"/>
    </location>
</feature>
<accession>A0ABQ0LYE0</accession>
<feature type="transmembrane region" description="Helical" evidence="6">
    <location>
        <begin position="602"/>
        <end position="626"/>
    </location>
</feature>
<proteinExistence type="predicted"/>
<feature type="transmembrane region" description="Helical" evidence="6">
    <location>
        <begin position="678"/>
        <end position="702"/>
    </location>
</feature>
<sequence length="852" mass="92024">MTRGLPSLSSALPSLCATMDPARLQKLFSRIPQVDAAHVEGNLPAADKALITSILTFFITGGATPGAFARSVGKRTKVVRMNISEDKETAEVMLEVEVTPEMCNAFGTLHGACAAFLVDHATLGTFVLLGRVKGFDGVGMTTTMNLHWHTPATAVDSPSRDACAEAGHCVEGSLRWSRESRATRENQLTNTALVSVRHLRRRGVALSTVARGMAFCTVYPGKEETGSEWVAEGVGAGRKSHPRSSNDELPYTAPAPVLPETSHGPILGGSLRGWPMTMPRDALSSVGRRRGRGHDERHSEKEGSSCLAVRNLVYIYRSPNKGPCCALQENESSNDLRVSTPVPLLLSASTSASVGGMRMLVHQPERPLRLVWQSLWAYHPRLCCTRVASSFAHSRAGPGSIVAVSRLDEREHFHISDTLGLLRSTYIHFHSAAALLPFTTLAASLLILRYPIQKLPLLRMPTSPLVQYAYSLSVATPRKFPFSAIPHSRRSMPTLRRSPKPPLGNTLFDVSAADAVVGQHQLLMDSVIGSIPVLVRAAADGNDTTSSTSGSQYGYTPSEHIAIIFLVLFGLSTALHTAQALYFRIWWLLPTASPLLGTPFEIQISSIIIAPTPLLAASFIIFARVIRKMGSEYAVLPGRWYGLFFVPCDLIALVIQGVGGGIASAATTVEGANTGAKIMLGGIGFQFVVIVIFIALLADFVIRYRLDKPWRPTSASLEKSTTVSESESATTIAPSPSQSQGTHTRLTLILAALAFSSTTLFIRSVYRLIELNGGWTGRIIRTQVYFAVLDGGMVTLAMWTWNVVHPGVFLVDRVVFVEEKAENGKVDVVAESAPPTKRKCCSGAKRKCCSGC</sequence>
<feature type="transmembrane region" description="Helical" evidence="6">
    <location>
        <begin position="426"/>
        <end position="450"/>
    </location>
</feature>
<dbReference type="PANTHER" id="PTHR31465:SF9">
    <property type="entry name" value="SPHINGOID LONG-CHAIN BASE TRANSPORTER RSB1"/>
    <property type="match status" value="1"/>
</dbReference>
<evidence type="ECO:0000256" key="3">
    <source>
        <dbReference type="ARBA" id="ARBA00022989"/>
    </source>
</evidence>
<evidence type="ECO:0000313" key="7">
    <source>
        <dbReference type="EMBL" id="GAT56050.1"/>
    </source>
</evidence>
<feature type="region of interest" description="Disordered" evidence="5">
    <location>
        <begin position="717"/>
        <end position="740"/>
    </location>
</feature>
<evidence type="ECO:0000256" key="5">
    <source>
        <dbReference type="SAM" id="MobiDB-lite"/>
    </source>
</evidence>
<dbReference type="Gene3D" id="3.10.129.10">
    <property type="entry name" value="Hotdog Thioesterase"/>
    <property type="match status" value="1"/>
</dbReference>
<dbReference type="InterPro" id="IPR029069">
    <property type="entry name" value="HotDog_dom_sf"/>
</dbReference>
<name>A0ABQ0LYE0_MYCCL</name>
<keyword evidence="2 6" id="KW-0812">Transmembrane</keyword>
<evidence type="ECO:0000313" key="8">
    <source>
        <dbReference type="Proteomes" id="UP000815677"/>
    </source>
</evidence>
<evidence type="ECO:0000256" key="2">
    <source>
        <dbReference type="ARBA" id="ARBA00022692"/>
    </source>
</evidence>
<reference evidence="7" key="1">
    <citation type="submission" date="2014-09" db="EMBL/GenBank/DDBJ databases">
        <title>Genome sequence of the luminous mushroom Mycena chlorophos for searching fungal bioluminescence genes.</title>
        <authorList>
            <person name="Tanaka Y."/>
            <person name="Kasuga D."/>
            <person name="Oba Y."/>
            <person name="Hase S."/>
            <person name="Sato K."/>
            <person name="Oba Y."/>
            <person name="Sakakibara Y."/>
        </authorList>
    </citation>
    <scope>NUCLEOTIDE SEQUENCE</scope>
</reference>
<dbReference type="PANTHER" id="PTHR31465">
    <property type="entry name" value="PROTEIN RTA1-RELATED"/>
    <property type="match status" value="1"/>
</dbReference>
<evidence type="ECO:0008006" key="9">
    <source>
        <dbReference type="Google" id="ProtNLM"/>
    </source>
</evidence>
<feature type="transmembrane region" description="Helical" evidence="6">
    <location>
        <begin position="638"/>
        <end position="658"/>
    </location>
</feature>
<comment type="subcellular location">
    <subcellularLocation>
        <location evidence="1">Membrane</location>
        <topology evidence="1">Multi-pass membrane protein</topology>
    </subcellularLocation>
</comment>
<keyword evidence="8" id="KW-1185">Reference proteome</keyword>
<keyword evidence="4 6" id="KW-0472">Membrane</keyword>
<evidence type="ECO:0000256" key="6">
    <source>
        <dbReference type="SAM" id="Phobius"/>
    </source>
</evidence>
<gene>
    <name evidence="7" type="ORF">MCHLO_12749</name>
</gene>
<dbReference type="Proteomes" id="UP000815677">
    <property type="component" value="Unassembled WGS sequence"/>
</dbReference>
<dbReference type="SUPFAM" id="SSF54637">
    <property type="entry name" value="Thioesterase/thiol ester dehydrase-isomerase"/>
    <property type="match status" value="1"/>
</dbReference>
<evidence type="ECO:0000256" key="1">
    <source>
        <dbReference type="ARBA" id="ARBA00004141"/>
    </source>
</evidence>
<dbReference type="EMBL" id="DF849233">
    <property type="protein sequence ID" value="GAT56050.1"/>
    <property type="molecule type" value="Genomic_DNA"/>
</dbReference>
<evidence type="ECO:0000256" key="4">
    <source>
        <dbReference type="ARBA" id="ARBA00023136"/>
    </source>
</evidence>
<keyword evidence="3 6" id="KW-1133">Transmembrane helix</keyword>
<feature type="compositionally biased region" description="Low complexity" evidence="5">
    <location>
        <begin position="717"/>
        <end position="731"/>
    </location>
</feature>
<organism evidence="7 8">
    <name type="scientific">Mycena chlorophos</name>
    <name type="common">Agaric fungus</name>
    <name type="synonym">Agaricus chlorophos</name>
    <dbReference type="NCBI Taxonomy" id="658473"/>
    <lineage>
        <taxon>Eukaryota</taxon>
        <taxon>Fungi</taxon>
        <taxon>Dikarya</taxon>
        <taxon>Basidiomycota</taxon>
        <taxon>Agaricomycotina</taxon>
        <taxon>Agaricomycetes</taxon>
        <taxon>Agaricomycetidae</taxon>
        <taxon>Agaricales</taxon>
        <taxon>Marasmiineae</taxon>
        <taxon>Mycenaceae</taxon>
        <taxon>Mycena</taxon>
    </lineage>
</organism>
<dbReference type="Pfam" id="PF04479">
    <property type="entry name" value="RTA1"/>
    <property type="match status" value="1"/>
</dbReference>
<dbReference type="InterPro" id="IPR007568">
    <property type="entry name" value="RTA1"/>
</dbReference>